<dbReference type="Proteomes" id="UP001470230">
    <property type="component" value="Unassembled WGS sequence"/>
</dbReference>
<evidence type="ECO:0000256" key="6">
    <source>
        <dbReference type="PROSITE-ProRule" id="PRU10141"/>
    </source>
</evidence>
<dbReference type="PROSITE" id="PS51419">
    <property type="entry name" value="RAB"/>
    <property type="match status" value="2"/>
</dbReference>
<keyword evidence="2" id="KW-0808">Transferase</keyword>
<dbReference type="InterPro" id="IPR001806">
    <property type="entry name" value="Small_GTPase"/>
</dbReference>
<feature type="repeat" description="TPR" evidence="5">
    <location>
        <begin position="437"/>
        <end position="470"/>
    </location>
</feature>
<keyword evidence="5" id="KW-0802">TPR repeat</keyword>
<dbReference type="EMBL" id="JAPFFF010000013">
    <property type="protein sequence ID" value="KAK8872167.1"/>
    <property type="molecule type" value="Genomic_DNA"/>
</dbReference>
<dbReference type="Pfam" id="PF00071">
    <property type="entry name" value="Ras"/>
    <property type="match status" value="2"/>
</dbReference>
<accession>A0ABR2J439</accession>
<evidence type="ECO:0000313" key="9">
    <source>
        <dbReference type="Proteomes" id="UP001470230"/>
    </source>
</evidence>
<keyword evidence="9" id="KW-1185">Reference proteome</keyword>
<dbReference type="SMART" id="SM00671">
    <property type="entry name" value="SEL1"/>
    <property type="match status" value="4"/>
</dbReference>
<evidence type="ECO:0000259" key="7">
    <source>
        <dbReference type="PROSITE" id="PS50011"/>
    </source>
</evidence>
<dbReference type="InterPro" id="IPR011009">
    <property type="entry name" value="Kinase-like_dom_sf"/>
</dbReference>
<dbReference type="Pfam" id="PF00069">
    <property type="entry name" value="Pkinase"/>
    <property type="match status" value="1"/>
</dbReference>
<keyword evidence="3 6" id="KW-0547">Nucleotide-binding</keyword>
<dbReference type="SUPFAM" id="SSF56112">
    <property type="entry name" value="Protein kinase-like (PK-like)"/>
    <property type="match status" value="1"/>
</dbReference>
<keyword evidence="2" id="KW-0418">Kinase</keyword>
<dbReference type="PROSITE" id="PS00108">
    <property type="entry name" value="PROTEIN_KINASE_ST"/>
    <property type="match status" value="1"/>
</dbReference>
<dbReference type="NCBIfam" id="TIGR00231">
    <property type="entry name" value="small_GTP"/>
    <property type="match status" value="1"/>
</dbReference>
<dbReference type="Pfam" id="PF08238">
    <property type="entry name" value="Sel1"/>
    <property type="match status" value="2"/>
</dbReference>
<evidence type="ECO:0000313" key="8">
    <source>
        <dbReference type="EMBL" id="KAK8872167.1"/>
    </source>
</evidence>
<dbReference type="PANTHER" id="PTHR44329">
    <property type="entry name" value="SERINE/THREONINE-PROTEIN KINASE TNNI3K-RELATED"/>
    <property type="match status" value="1"/>
</dbReference>
<feature type="binding site" evidence="6">
    <location>
        <position position="43"/>
    </location>
    <ligand>
        <name>ATP</name>
        <dbReference type="ChEBI" id="CHEBI:30616"/>
    </ligand>
</feature>
<comment type="caution">
    <text evidence="8">The sequence shown here is derived from an EMBL/GenBank/DDBJ whole genome shotgun (WGS) entry which is preliminary data.</text>
</comment>
<proteinExistence type="inferred from homology"/>
<sequence length="890" mass="102933">MASEEINYIDLNKYKIVKFLGEGTFGRVFTVKDRDSRKIYAAKISHLVFEEIDPASDQILFLFREIRIMSALDHPSIIKYIGYNPLNFEGEPFPTIISEYAPKGTLGSYIKLASSNNPHPKWTNTRKLICIYGIASGMAYLHKNNVIHRDLKPENILMDSHLNPKITDFGLSKITDTISESLNIQSQSGYKGSPLYMAPEILSAEMYSKASDVYAFSLIVYQLMTNLVPFEGVNFFNLMMKITKGDRPLIPETLPKTYKSFIESCWSESPEDRPTFEEIITELKTNNGFLTEIDADEDKFNRFINFIDNYDTTFDILKGSFHLTTFMGSNKDSNESDQIIFPSEMFEKLNADSKSLVTEAENDPEKQFTVAKYLIEGKKGFPKDVNLGLNFLKKSMSSNLTDPYFYLCSLLIDGKFIKKDFKEARQVLDKIEDKESPEYLFIAGRIEKKEENYKKAIEFFQKAISKGHAESMYKYGKMLMKGQGISKNVLRARDYFEMAKKNGCKKIYRPKFTEENVILSLKICFIGDFESGKHELLYYLANDRIDDYIPTSIDNNKVLHNYYGECVKLNLVDTYGQEDFKQGRMMMYENSNIFIFVFSLIEKETLQSIANKWYNDIAKYKDNAYIVLIGVDYDKWSNDRPNFVTQSEIDKVERLIKPNFAINCSYTTDTNLADFKNKLIESYICNFYQFQQNQQDQNNSKKQRRSRKDFDFKVLLVGNKNAGQYELLQFIDKGFVPNDKILTAVNKVEKQISSNGRKINLHLFGTPGEEGYQRIRILTYSQADVVVLVFSLINKESFHGLFRTYLKEINNLCPNAALMLVGVDHEKWNKYSQDLNFVRESELNIYANNDQFQNIILCSYKTGENLNDFGEKIIQTYLKKNDTNDSCNVA</sequence>
<dbReference type="InterPro" id="IPR001245">
    <property type="entry name" value="Ser-Thr/Tyr_kinase_cat_dom"/>
</dbReference>
<dbReference type="PROSITE" id="PS50011">
    <property type="entry name" value="PROTEIN_KINASE_DOM"/>
    <property type="match status" value="1"/>
</dbReference>
<evidence type="ECO:0000256" key="2">
    <source>
        <dbReference type="ARBA" id="ARBA00022527"/>
    </source>
</evidence>
<dbReference type="SMART" id="SM00175">
    <property type="entry name" value="RAB"/>
    <property type="match status" value="1"/>
</dbReference>
<dbReference type="InterPro" id="IPR011990">
    <property type="entry name" value="TPR-like_helical_dom_sf"/>
</dbReference>
<evidence type="ECO:0000256" key="1">
    <source>
        <dbReference type="ARBA" id="ARBA00008171"/>
    </source>
</evidence>
<protein>
    <recommendedName>
        <fullName evidence="7">Protein kinase domain-containing protein</fullName>
    </recommendedName>
</protein>
<evidence type="ECO:0000256" key="5">
    <source>
        <dbReference type="PROSITE-ProRule" id="PRU00339"/>
    </source>
</evidence>
<dbReference type="InterPro" id="IPR006597">
    <property type="entry name" value="Sel1-like"/>
</dbReference>
<dbReference type="PROSITE" id="PS00107">
    <property type="entry name" value="PROTEIN_KINASE_ATP"/>
    <property type="match status" value="1"/>
</dbReference>
<gene>
    <name evidence="8" type="ORF">M9Y10_007929</name>
</gene>
<dbReference type="SUPFAM" id="SSF52540">
    <property type="entry name" value="P-loop containing nucleoside triphosphate hydrolases"/>
    <property type="match status" value="2"/>
</dbReference>
<dbReference type="PRINTS" id="PR00109">
    <property type="entry name" value="TYRKINASE"/>
</dbReference>
<dbReference type="InterPro" id="IPR017441">
    <property type="entry name" value="Protein_kinase_ATP_BS"/>
</dbReference>
<keyword evidence="4 6" id="KW-0067">ATP-binding</keyword>
<reference evidence="8 9" key="1">
    <citation type="submission" date="2024-04" db="EMBL/GenBank/DDBJ databases">
        <title>Tritrichomonas musculus Genome.</title>
        <authorList>
            <person name="Alves-Ferreira E."/>
            <person name="Grigg M."/>
            <person name="Lorenzi H."/>
            <person name="Galac M."/>
        </authorList>
    </citation>
    <scope>NUCLEOTIDE SEQUENCE [LARGE SCALE GENOMIC DNA]</scope>
    <source>
        <strain evidence="8 9">EAF2021</strain>
    </source>
</reference>
<comment type="similarity">
    <text evidence="1">Belongs to the protein kinase superfamily. TKL Ser/Thr protein kinase family. ROCO subfamily.</text>
</comment>
<dbReference type="InterPro" id="IPR005225">
    <property type="entry name" value="Small_GTP-bd"/>
</dbReference>
<dbReference type="SUPFAM" id="SSF81901">
    <property type="entry name" value="HCP-like"/>
    <property type="match status" value="1"/>
</dbReference>
<dbReference type="Gene3D" id="3.40.50.300">
    <property type="entry name" value="P-loop containing nucleotide triphosphate hydrolases"/>
    <property type="match status" value="2"/>
</dbReference>
<dbReference type="InterPro" id="IPR051681">
    <property type="entry name" value="Ser/Thr_Kinases-Pseudokinases"/>
</dbReference>
<keyword evidence="2" id="KW-0723">Serine/threonine-protein kinase</keyword>
<dbReference type="PROSITE" id="PS50005">
    <property type="entry name" value="TPR"/>
    <property type="match status" value="1"/>
</dbReference>
<dbReference type="SMART" id="SM00220">
    <property type="entry name" value="S_TKc"/>
    <property type="match status" value="1"/>
</dbReference>
<dbReference type="InterPro" id="IPR008271">
    <property type="entry name" value="Ser/Thr_kinase_AS"/>
</dbReference>
<dbReference type="PANTHER" id="PTHR44329:SF214">
    <property type="entry name" value="PROTEIN KINASE DOMAIN-CONTAINING PROTEIN"/>
    <property type="match status" value="1"/>
</dbReference>
<dbReference type="SMART" id="SM00174">
    <property type="entry name" value="RHO"/>
    <property type="match status" value="1"/>
</dbReference>
<name>A0ABR2J439_9EUKA</name>
<evidence type="ECO:0000256" key="4">
    <source>
        <dbReference type="ARBA" id="ARBA00022840"/>
    </source>
</evidence>
<organism evidence="8 9">
    <name type="scientific">Tritrichomonas musculus</name>
    <dbReference type="NCBI Taxonomy" id="1915356"/>
    <lineage>
        <taxon>Eukaryota</taxon>
        <taxon>Metamonada</taxon>
        <taxon>Parabasalia</taxon>
        <taxon>Tritrichomonadida</taxon>
        <taxon>Tritrichomonadidae</taxon>
        <taxon>Tritrichomonas</taxon>
    </lineage>
</organism>
<dbReference type="InterPro" id="IPR000719">
    <property type="entry name" value="Prot_kinase_dom"/>
</dbReference>
<dbReference type="Gene3D" id="1.25.40.10">
    <property type="entry name" value="Tetratricopeptide repeat domain"/>
    <property type="match status" value="1"/>
</dbReference>
<evidence type="ECO:0000256" key="3">
    <source>
        <dbReference type="ARBA" id="ARBA00022741"/>
    </source>
</evidence>
<dbReference type="InterPro" id="IPR027417">
    <property type="entry name" value="P-loop_NTPase"/>
</dbReference>
<dbReference type="InterPro" id="IPR019734">
    <property type="entry name" value="TPR_rpt"/>
</dbReference>
<dbReference type="Gene3D" id="1.10.510.10">
    <property type="entry name" value="Transferase(Phosphotransferase) domain 1"/>
    <property type="match status" value="1"/>
</dbReference>
<feature type="domain" description="Protein kinase" evidence="7">
    <location>
        <begin position="14"/>
        <end position="290"/>
    </location>
</feature>